<dbReference type="RefSeq" id="WP_115993573.1">
    <property type="nucleotide sequence ID" value="NZ_QRDY01000008.1"/>
</dbReference>
<evidence type="ECO:0000256" key="1">
    <source>
        <dbReference type="SAM" id="Phobius"/>
    </source>
</evidence>
<evidence type="ECO:0000313" key="2">
    <source>
        <dbReference type="EMBL" id="RED58594.1"/>
    </source>
</evidence>
<feature type="transmembrane region" description="Helical" evidence="1">
    <location>
        <begin position="12"/>
        <end position="35"/>
    </location>
</feature>
<dbReference type="AlphaFoldDB" id="A0A3D9I9Y9"/>
<gene>
    <name evidence="2" type="ORF">DFP95_108120</name>
</gene>
<reference evidence="2 3" key="1">
    <citation type="submission" date="2018-07" db="EMBL/GenBank/DDBJ databases">
        <title>Genomic Encyclopedia of Type Strains, Phase III (KMG-III): the genomes of soil and plant-associated and newly described type strains.</title>
        <authorList>
            <person name="Whitman W."/>
        </authorList>
    </citation>
    <scope>NUCLEOTIDE SEQUENCE [LARGE SCALE GENOMIC DNA]</scope>
    <source>
        <strain evidence="2 3">CECT 8236</strain>
    </source>
</reference>
<dbReference type="Proteomes" id="UP000256869">
    <property type="component" value="Unassembled WGS sequence"/>
</dbReference>
<dbReference type="OrthoDB" id="156858at2"/>
<organism evidence="2 3">
    <name type="scientific">Cohnella lupini</name>
    <dbReference type="NCBI Taxonomy" id="1294267"/>
    <lineage>
        <taxon>Bacteria</taxon>
        <taxon>Bacillati</taxon>
        <taxon>Bacillota</taxon>
        <taxon>Bacilli</taxon>
        <taxon>Bacillales</taxon>
        <taxon>Paenibacillaceae</taxon>
        <taxon>Cohnella</taxon>
    </lineage>
</organism>
<feature type="transmembrane region" description="Helical" evidence="1">
    <location>
        <begin position="95"/>
        <end position="112"/>
    </location>
</feature>
<name>A0A3D9I9Y9_9BACL</name>
<protein>
    <submittedName>
        <fullName evidence="2">Uncharacterized protein</fullName>
    </submittedName>
</protein>
<keyword evidence="1" id="KW-1133">Transmembrane helix</keyword>
<sequence length="177" mass="19384">MNKLSSRQRKILLLLHLIFASIMLGGQAVFVILALTASVTDSVSVLQACYTIMHLLADSSVRASTIGTTVTGILLSVLTSWGLFRHHWLIAKEALTLLTIGIGLIGIYRWTLRGVELTGLAGSNDWDTAGFAVNHAWLWTGIALQTASLIAMFVLSVWKPGGQRRIYKRPIKEAKAR</sequence>
<feature type="transmembrane region" description="Helical" evidence="1">
    <location>
        <begin position="136"/>
        <end position="158"/>
    </location>
</feature>
<keyword evidence="1" id="KW-0812">Transmembrane</keyword>
<keyword evidence="3" id="KW-1185">Reference proteome</keyword>
<proteinExistence type="predicted"/>
<comment type="caution">
    <text evidence="2">The sequence shown here is derived from an EMBL/GenBank/DDBJ whole genome shotgun (WGS) entry which is preliminary data.</text>
</comment>
<accession>A0A3D9I9Y9</accession>
<evidence type="ECO:0000313" key="3">
    <source>
        <dbReference type="Proteomes" id="UP000256869"/>
    </source>
</evidence>
<dbReference type="EMBL" id="QRDY01000008">
    <property type="protein sequence ID" value="RED58594.1"/>
    <property type="molecule type" value="Genomic_DNA"/>
</dbReference>
<keyword evidence="1" id="KW-0472">Membrane</keyword>
<feature type="transmembrane region" description="Helical" evidence="1">
    <location>
        <begin position="63"/>
        <end position="83"/>
    </location>
</feature>